<dbReference type="Proteomes" id="UP001634007">
    <property type="component" value="Unassembled WGS sequence"/>
</dbReference>
<dbReference type="Pfam" id="PF03732">
    <property type="entry name" value="Retrotrans_gag"/>
    <property type="match status" value="1"/>
</dbReference>
<organism evidence="2 3">
    <name type="scientific">Eucalyptus globulus</name>
    <name type="common">Tasmanian blue gum</name>
    <dbReference type="NCBI Taxonomy" id="34317"/>
    <lineage>
        <taxon>Eukaryota</taxon>
        <taxon>Viridiplantae</taxon>
        <taxon>Streptophyta</taxon>
        <taxon>Embryophyta</taxon>
        <taxon>Tracheophyta</taxon>
        <taxon>Spermatophyta</taxon>
        <taxon>Magnoliopsida</taxon>
        <taxon>eudicotyledons</taxon>
        <taxon>Gunneridae</taxon>
        <taxon>Pentapetalae</taxon>
        <taxon>rosids</taxon>
        <taxon>malvids</taxon>
        <taxon>Myrtales</taxon>
        <taxon>Myrtaceae</taxon>
        <taxon>Myrtoideae</taxon>
        <taxon>Eucalypteae</taxon>
        <taxon>Eucalyptus</taxon>
    </lineage>
</organism>
<evidence type="ECO:0000313" key="3">
    <source>
        <dbReference type="Proteomes" id="UP001634007"/>
    </source>
</evidence>
<proteinExistence type="predicted"/>
<reference evidence="2 3" key="1">
    <citation type="submission" date="2024-11" db="EMBL/GenBank/DDBJ databases">
        <title>Chromosome-level genome assembly of Eucalyptus globulus Labill. provides insights into its genome evolution.</title>
        <authorList>
            <person name="Li X."/>
        </authorList>
    </citation>
    <scope>NUCLEOTIDE SEQUENCE [LARGE SCALE GENOMIC DNA]</scope>
    <source>
        <strain evidence="2">CL2024</strain>
        <tissue evidence="2">Fresh tender leaves</tissue>
    </source>
</reference>
<comment type="caution">
    <text evidence="2">The sequence shown here is derived from an EMBL/GenBank/DDBJ whole genome shotgun (WGS) entry which is preliminary data.</text>
</comment>
<dbReference type="InterPro" id="IPR005162">
    <property type="entry name" value="Retrotrans_gag_dom"/>
</dbReference>
<evidence type="ECO:0000313" key="2">
    <source>
        <dbReference type="EMBL" id="KAL3722148.1"/>
    </source>
</evidence>
<gene>
    <name evidence="2" type="ORF">ACJRO7_034501</name>
</gene>
<dbReference type="AlphaFoldDB" id="A0ABD3J6P2"/>
<protein>
    <recommendedName>
        <fullName evidence="1">Retrotransposon gag domain-containing protein</fullName>
    </recommendedName>
</protein>
<name>A0ABD3J6P2_EUCGL</name>
<feature type="domain" description="Retrotransposon gag" evidence="1">
    <location>
        <begin position="86"/>
        <end position="163"/>
    </location>
</feature>
<sequence length="173" mass="19377">MGQQAQNQATAITAAANAATAPTKVPPGNMIGDQPMHKLVEQFLKLNPPRFSGASNPEVATLWIHELEKVFALLKCSNKDKVVLGVYQLQGNANTWWEVTKGRVFPEGVVSMWNAFVEVFNGKYFSNCAREQKMAKFQHLRQGLMSMDQYEAKFAKLSKYAPKLIKDPVDRAF</sequence>
<evidence type="ECO:0000259" key="1">
    <source>
        <dbReference type="Pfam" id="PF03732"/>
    </source>
</evidence>
<accession>A0ABD3J6P2</accession>
<keyword evidence="3" id="KW-1185">Reference proteome</keyword>
<dbReference type="EMBL" id="JBJKBG010000009">
    <property type="protein sequence ID" value="KAL3722148.1"/>
    <property type="molecule type" value="Genomic_DNA"/>
</dbReference>